<dbReference type="Proteomes" id="UP000176287">
    <property type="component" value="Unassembled WGS sequence"/>
</dbReference>
<protein>
    <submittedName>
        <fullName evidence="2">Uncharacterized protein</fullName>
    </submittedName>
</protein>
<dbReference type="AlphaFoldDB" id="A0A1G2CKK3"/>
<reference evidence="2 3" key="1">
    <citation type="journal article" date="2016" name="Nat. Commun.">
        <title>Thousands of microbial genomes shed light on interconnected biogeochemical processes in an aquifer system.</title>
        <authorList>
            <person name="Anantharaman K."/>
            <person name="Brown C.T."/>
            <person name="Hug L.A."/>
            <person name="Sharon I."/>
            <person name="Castelle C.J."/>
            <person name="Probst A.J."/>
            <person name="Thomas B.C."/>
            <person name="Singh A."/>
            <person name="Wilkins M.J."/>
            <person name="Karaoz U."/>
            <person name="Brodie E.L."/>
            <person name="Williams K.H."/>
            <person name="Hubbard S.S."/>
            <person name="Banfield J.F."/>
        </authorList>
    </citation>
    <scope>NUCLEOTIDE SEQUENCE [LARGE SCALE GENOMIC DNA]</scope>
</reference>
<name>A0A1G2CKK3_9BACT</name>
<feature type="compositionally biased region" description="Basic and acidic residues" evidence="1">
    <location>
        <begin position="100"/>
        <end position="118"/>
    </location>
</feature>
<evidence type="ECO:0000256" key="1">
    <source>
        <dbReference type="SAM" id="MobiDB-lite"/>
    </source>
</evidence>
<organism evidence="2 3">
    <name type="scientific">Candidatus Liptonbacteria bacterium RIFCSPLOWO2_01_FULL_45_15</name>
    <dbReference type="NCBI Taxonomy" id="1798649"/>
    <lineage>
        <taxon>Bacteria</taxon>
        <taxon>Candidatus Liptoniibacteriota</taxon>
    </lineage>
</organism>
<evidence type="ECO:0000313" key="3">
    <source>
        <dbReference type="Proteomes" id="UP000176287"/>
    </source>
</evidence>
<accession>A0A1G2CKK3</accession>
<dbReference type="EMBL" id="MHKZ01000002">
    <property type="protein sequence ID" value="OGZ01260.1"/>
    <property type="molecule type" value="Genomic_DNA"/>
</dbReference>
<gene>
    <name evidence="2" type="ORF">A3B13_03530</name>
</gene>
<proteinExistence type="predicted"/>
<comment type="caution">
    <text evidence="2">The sequence shown here is derived from an EMBL/GenBank/DDBJ whole genome shotgun (WGS) entry which is preliminary data.</text>
</comment>
<feature type="region of interest" description="Disordered" evidence="1">
    <location>
        <begin position="94"/>
        <end position="118"/>
    </location>
</feature>
<evidence type="ECO:0000313" key="2">
    <source>
        <dbReference type="EMBL" id="OGZ01260.1"/>
    </source>
</evidence>
<sequence>MSNHNPNEKLGPRKSKVSVALAINHGLVGPKSMVKTADDGQTVNIPSLPCFSMEGRGSVDGAPYWFGVLARGCAFGKSGALRSIANPSKKAIVGFTGERSSSESSRKTSKVKDTESVP</sequence>